<dbReference type="RefSeq" id="WP_160958340.1">
    <property type="nucleotide sequence ID" value="NZ_WVUD01000002.1"/>
</dbReference>
<comment type="caution">
    <text evidence="2">The sequence shown here is derived from an EMBL/GenBank/DDBJ whole genome shotgun (WGS) entry which is preliminary data.</text>
</comment>
<protein>
    <submittedName>
        <fullName evidence="2">Nucleotidyltransferase domain-containing protein</fullName>
    </submittedName>
</protein>
<evidence type="ECO:0000313" key="3">
    <source>
        <dbReference type="Proteomes" id="UP000482487"/>
    </source>
</evidence>
<dbReference type="InterPro" id="IPR041633">
    <property type="entry name" value="Polbeta"/>
</dbReference>
<dbReference type="Pfam" id="PF18765">
    <property type="entry name" value="Polbeta"/>
    <property type="match status" value="1"/>
</dbReference>
<dbReference type="InterPro" id="IPR043519">
    <property type="entry name" value="NT_sf"/>
</dbReference>
<dbReference type="GO" id="GO:0016740">
    <property type="term" value="F:transferase activity"/>
    <property type="evidence" value="ECO:0007669"/>
    <property type="project" value="UniProtKB-KW"/>
</dbReference>
<feature type="domain" description="Polymerase beta nucleotidyltransferase" evidence="1">
    <location>
        <begin position="15"/>
        <end position="89"/>
    </location>
</feature>
<dbReference type="SUPFAM" id="SSF81301">
    <property type="entry name" value="Nucleotidyltransferase"/>
    <property type="match status" value="1"/>
</dbReference>
<keyword evidence="2" id="KW-0808">Transferase</keyword>
<dbReference type="CDD" id="cd05403">
    <property type="entry name" value="NT_KNTase_like"/>
    <property type="match status" value="1"/>
</dbReference>
<name>A0A7C9NHR5_9BACT</name>
<dbReference type="Gene3D" id="3.30.460.10">
    <property type="entry name" value="Beta Polymerase, domain 2"/>
    <property type="match status" value="1"/>
</dbReference>
<reference evidence="2 3" key="1">
    <citation type="submission" date="2020-01" db="EMBL/GenBank/DDBJ databases">
        <title>Genome sequence of Desulfovibrio aerotolerans DSM 16695(T).</title>
        <authorList>
            <person name="Karnachuk O."/>
            <person name="Avakyan M."/>
            <person name="Mardanov A."/>
            <person name="Kadnikov V."/>
            <person name="Ravin N."/>
        </authorList>
    </citation>
    <scope>NUCLEOTIDE SEQUENCE [LARGE SCALE GENOMIC DNA]</scope>
    <source>
        <strain evidence="2 3">DSM 16695</strain>
    </source>
</reference>
<dbReference type="EMBL" id="WVUD01000002">
    <property type="protein sequence ID" value="MYL81976.1"/>
    <property type="molecule type" value="Genomic_DNA"/>
</dbReference>
<sequence length="108" mass="11744">MIDLPPQQLAEVRRLLAEHVPQATVLAYGSRVRGTARPASDLDIALRATGPLPAAQLETLRDALAASDLPILVDVVDYHAVSAAFRQIIDTWAEPIFPVQPDARDQPE</sequence>
<evidence type="ECO:0000313" key="2">
    <source>
        <dbReference type="EMBL" id="MYL81976.1"/>
    </source>
</evidence>
<dbReference type="AlphaFoldDB" id="A0A7C9NHR5"/>
<organism evidence="2 3">
    <name type="scientific">Solidesulfovibrio aerotolerans</name>
    <dbReference type="NCBI Taxonomy" id="295255"/>
    <lineage>
        <taxon>Bacteria</taxon>
        <taxon>Pseudomonadati</taxon>
        <taxon>Thermodesulfobacteriota</taxon>
        <taxon>Desulfovibrionia</taxon>
        <taxon>Desulfovibrionales</taxon>
        <taxon>Desulfovibrionaceae</taxon>
        <taxon>Solidesulfovibrio</taxon>
    </lineage>
</organism>
<evidence type="ECO:0000259" key="1">
    <source>
        <dbReference type="Pfam" id="PF18765"/>
    </source>
</evidence>
<accession>A0A7C9NHR5</accession>
<gene>
    <name evidence="2" type="ORF">GTA51_02335</name>
</gene>
<dbReference type="OrthoDB" id="9808659at2"/>
<dbReference type="Proteomes" id="UP000482487">
    <property type="component" value="Unassembled WGS sequence"/>
</dbReference>
<keyword evidence="3" id="KW-1185">Reference proteome</keyword>
<proteinExistence type="predicted"/>